<dbReference type="AlphaFoldDB" id="A0A558ALZ3"/>
<dbReference type="InterPro" id="IPR031165">
    <property type="entry name" value="GNAT_YJDJ"/>
</dbReference>
<accession>A0A558ALZ3</accession>
<dbReference type="GO" id="GO:0016740">
    <property type="term" value="F:transferase activity"/>
    <property type="evidence" value="ECO:0007669"/>
    <property type="project" value="UniProtKB-KW"/>
</dbReference>
<reference evidence="2 3" key="1">
    <citation type="submission" date="2019-07" db="EMBL/GenBank/DDBJ databases">
        <title>New species of Amycolatopsis and Streptomyces.</title>
        <authorList>
            <person name="Duangmal K."/>
            <person name="Teo W.F.A."/>
            <person name="Lipun K."/>
        </authorList>
    </citation>
    <scope>NUCLEOTIDE SEQUENCE [LARGE SCALE GENOMIC DNA]</scope>
    <source>
        <strain evidence="2 3">JCM 30562</strain>
    </source>
</reference>
<dbReference type="InterPro" id="IPR016181">
    <property type="entry name" value="Acyl_CoA_acyltransferase"/>
</dbReference>
<feature type="domain" description="N-acetyltransferase" evidence="1">
    <location>
        <begin position="7"/>
        <end position="93"/>
    </location>
</feature>
<dbReference type="PROSITE" id="PS51729">
    <property type="entry name" value="GNAT_YJDJ"/>
    <property type="match status" value="1"/>
</dbReference>
<organism evidence="2 3">
    <name type="scientific">Amycolatopsis acidiphila</name>
    <dbReference type="NCBI Taxonomy" id="715473"/>
    <lineage>
        <taxon>Bacteria</taxon>
        <taxon>Bacillati</taxon>
        <taxon>Actinomycetota</taxon>
        <taxon>Actinomycetes</taxon>
        <taxon>Pseudonocardiales</taxon>
        <taxon>Pseudonocardiaceae</taxon>
        <taxon>Amycolatopsis</taxon>
    </lineage>
</organism>
<proteinExistence type="predicted"/>
<keyword evidence="3" id="KW-1185">Reference proteome</keyword>
<name>A0A558ALZ3_9PSEU</name>
<dbReference type="EMBL" id="VJZA01000003">
    <property type="protein sequence ID" value="TVT25231.1"/>
    <property type="molecule type" value="Genomic_DNA"/>
</dbReference>
<evidence type="ECO:0000313" key="2">
    <source>
        <dbReference type="EMBL" id="TVT25231.1"/>
    </source>
</evidence>
<dbReference type="PANTHER" id="PTHR31435:SF10">
    <property type="entry name" value="BSR4717 PROTEIN"/>
    <property type="match status" value="1"/>
</dbReference>
<dbReference type="PANTHER" id="PTHR31435">
    <property type="entry name" value="PROTEIN NATD1"/>
    <property type="match status" value="1"/>
</dbReference>
<sequence length="108" mass="11776">MSDTAVRRNDEKSRYEISVDGEFAGLAAYADRGDQRVLYHTEIEQAFGGQGLSNVLVTEALADIRAAGKRVVAVCPLVAAFLHKHPDQADLADPATAETRNWLYETLG</sequence>
<dbReference type="Gene3D" id="3.40.630.30">
    <property type="match status" value="1"/>
</dbReference>
<dbReference type="RefSeq" id="WP_144633117.1">
    <property type="nucleotide sequence ID" value="NZ_BNAX01000014.1"/>
</dbReference>
<evidence type="ECO:0000313" key="3">
    <source>
        <dbReference type="Proteomes" id="UP000318578"/>
    </source>
</evidence>
<dbReference type="Proteomes" id="UP000318578">
    <property type="component" value="Unassembled WGS sequence"/>
</dbReference>
<comment type="caution">
    <text evidence="2">The sequence shown here is derived from an EMBL/GenBank/DDBJ whole genome shotgun (WGS) entry which is preliminary data.</text>
</comment>
<dbReference type="OrthoDB" id="5405911at2"/>
<protein>
    <submittedName>
        <fullName evidence="2">N-acetyltransferase</fullName>
    </submittedName>
</protein>
<dbReference type="SUPFAM" id="SSF55729">
    <property type="entry name" value="Acyl-CoA N-acyltransferases (Nat)"/>
    <property type="match status" value="1"/>
</dbReference>
<dbReference type="Pfam" id="PF14542">
    <property type="entry name" value="Acetyltransf_CG"/>
    <property type="match status" value="1"/>
</dbReference>
<gene>
    <name evidence="2" type="ORF">FNH06_02845</name>
</gene>
<dbReference type="InterPro" id="IPR045057">
    <property type="entry name" value="Gcn5-rel_NAT"/>
</dbReference>
<keyword evidence="2" id="KW-0808">Transferase</keyword>
<evidence type="ECO:0000259" key="1">
    <source>
        <dbReference type="PROSITE" id="PS51729"/>
    </source>
</evidence>